<proteinExistence type="predicted"/>
<keyword evidence="4" id="KW-1185">Reference proteome</keyword>
<evidence type="ECO:0000313" key="4">
    <source>
        <dbReference type="Proteomes" id="UP001596208"/>
    </source>
</evidence>
<evidence type="ECO:0000256" key="1">
    <source>
        <dbReference type="SAM" id="MobiDB-lite"/>
    </source>
</evidence>
<organism evidence="3 4">
    <name type="scientific">Streptomyces mutomycini</name>
    <dbReference type="NCBI Taxonomy" id="284036"/>
    <lineage>
        <taxon>Bacteria</taxon>
        <taxon>Bacillati</taxon>
        <taxon>Actinomycetota</taxon>
        <taxon>Actinomycetes</taxon>
        <taxon>Kitasatosporales</taxon>
        <taxon>Streptomycetaceae</taxon>
        <taxon>Streptomyces</taxon>
    </lineage>
</organism>
<dbReference type="Gene3D" id="3.30.559.30">
    <property type="entry name" value="Nonribosomal peptide synthetase, condensation domain"/>
    <property type="match status" value="1"/>
</dbReference>
<dbReference type="EMBL" id="JBHSKI010000006">
    <property type="protein sequence ID" value="MFC5171877.1"/>
    <property type="molecule type" value="Genomic_DNA"/>
</dbReference>
<feature type="region of interest" description="Disordered" evidence="1">
    <location>
        <begin position="1"/>
        <end position="102"/>
    </location>
</feature>
<protein>
    <submittedName>
        <fullName evidence="3">Condensation domain-containing protein</fullName>
    </submittedName>
</protein>
<sequence length="552" mass="60938">MNRRDGAETASLCEDEGPLAGGEPTETVAPNGTLPSTMHFEQANRATGRLVTTGEVGASGASDSELTTGRFDGQDGQDGHGGEDGHGGKGGQGGQDGRGDQPWFELWNVQQGLWLQHQLGESRADSNLPLWQHLHETLDLAAFRKAVSFLVDRHQALRLSFQDTADGPRQRVLPVHDLDVPLVDLTGLADPEAEVDRLIRIESATPFDDLGSPPVRVKIYRLASDHHCVFVNVHHIIADGTSMGILLRELLLCHRAFAAGEEPPLAPLPKTFEAFVQDRQQWLSGTQSKSMETYWLDQLAAPLPRLRIGDYEAPADDVVNETLEFWVEADITEGLGALAKELHVTLHILLLSAFVVALRDISSDDDIVVCVPFFGRDTKDLEGMVGNFVNPLSVRMKMSGSDAFDDVVRRARSASIGSYANSRYPFTRLLEQVDAEARPGRNPFFSSAFQFTRFLPPAKQTSQLDLCLYGRPDGERIKLRFNYNSRRLAESEIREVQSCFQAVLRRILGDAAISLDSLSEPLRQARRTMRAAPRDGRRLGRLRGSRSTTPDA</sequence>
<dbReference type="CDD" id="cd19531">
    <property type="entry name" value="LCL_NRPS-like"/>
    <property type="match status" value="1"/>
</dbReference>
<gene>
    <name evidence="3" type="ORF">ACFPRK_14890</name>
</gene>
<reference evidence="4" key="1">
    <citation type="journal article" date="2019" name="Int. J. Syst. Evol. Microbiol.">
        <title>The Global Catalogue of Microorganisms (GCM) 10K type strain sequencing project: providing services to taxonomists for standard genome sequencing and annotation.</title>
        <authorList>
            <consortium name="The Broad Institute Genomics Platform"/>
            <consortium name="The Broad Institute Genome Sequencing Center for Infectious Disease"/>
            <person name="Wu L."/>
            <person name="Ma J."/>
        </authorList>
    </citation>
    <scope>NUCLEOTIDE SEQUENCE [LARGE SCALE GENOMIC DNA]</scope>
    <source>
        <strain evidence="4">CGMCC 4.1721</strain>
    </source>
</reference>
<comment type="caution">
    <text evidence="3">The sequence shown here is derived from an EMBL/GenBank/DDBJ whole genome shotgun (WGS) entry which is preliminary data.</text>
</comment>
<feature type="compositionally biased region" description="Basic and acidic residues" evidence="1">
    <location>
        <begin position="77"/>
        <end position="87"/>
    </location>
</feature>
<accession>A0ABW0B4F6</accession>
<dbReference type="RefSeq" id="WP_079122361.1">
    <property type="nucleotide sequence ID" value="NZ_JBHSKI010000006.1"/>
</dbReference>
<dbReference type="Pfam" id="PF00668">
    <property type="entry name" value="Condensation"/>
    <property type="match status" value="1"/>
</dbReference>
<feature type="domain" description="Condensation" evidence="2">
    <location>
        <begin position="106"/>
        <end position="517"/>
    </location>
</feature>
<feature type="region of interest" description="Disordered" evidence="1">
    <location>
        <begin position="526"/>
        <end position="552"/>
    </location>
</feature>
<evidence type="ECO:0000259" key="2">
    <source>
        <dbReference type="Pfam" id="PF00668"/>
    </source>
</evidence>
<name>A0ABW0B4F6_9ACTN</name>
<dbReference type="PANTHER" id="PTHR45527">
    <property type="entry name" value="NONRIBOSOMAL PEPTIDE SYNTHETASE"/>
    <property type="match status" value="1"/>
</dbReference>
<dbReference type="SUPFAM" id="SSF52777">
    <property type="entry name" value="CoA-dependent acyltransferases"/>
    <property type="match status" value="2"/>
</dbReference>
<dbReference type="PANTHER" id="PTHR45527:SF1">
    <property type="entry name" value="FATTY ACID SYNTHASE"/>
    <property type="match status" value="1"/>
</dbReference>
<dbReference type="Gene3D" id="3.30.559.10">
    <property type="entry name" value="Chloramphenicol acetyltransferase-like domain"/>
    <property type="match status" value="1"/>
</dbReference>
<evidence type="ECO:0000313" key="3">
    <source>
        <dbReference type="EMBL" id="MFC5171877.1"/>
    </source>
</evidence>
<dbReference type="InterPro" id="IPR001242">
    <property type="entry name" value="Condensation_dom"/>
</dbReference>
<dbReference type="Proteomes" id="UP001596208">
    <property type="component" value="Unassembled WGS sequence"/>
</dbReference>
<dbReference type="InterPro" id="IPR023213">
    <property type="entry name" value="CAT-like_dom_sf"/>
</dbReference>